<dbReference type="Gene3D" id="3.40.50.150">
    <property type="entry name" value="Vaccinia Virus protein VP39"/>
    <property type="match status" value="1"/>
</dbReference>
<gene>
    <name evidence="2" type="ORF">QLQ12_06610</name>
</gene>
<keyword evidence="2" id="KW-0489">Methyltransferase</keyword>
<evidence type="ECO:0000313" key="2">
    <source>
        <dbReference type="EMBL" id="MDI6098272.1"/>
    </source>
</evidence>
<reference evidence="2 3" key="1">
    <citation type="submission" date="2023-05" db="EMBL/GenBank/DDBJ databases">
        <title>Actinoplanes sp. NEAU-A12 genome sequencing.</title>
        <authorList>
            <person name="Wang Z.-S."/>
        </authorList>
    </citation>
    <scope>NUCLEOTIDE SEQUENCE [LARGE SCALE GENOMIC DNA]</scope>
    <source>
        <strain evidence="2 3">NEAU-A12</strain>
    </source>
</reference>
<dbReference type="PANTHER" id="PTHR18895">
    <property type="entry name" value="HEMK METHYLTRANSFERASE"/>
    <property type="match status" value="1"/>
</dbReference>
<comment type="caution">
    <text evidence="2">The sequence shown here is derived from an EMBL/GenBank/DDBJ whole genome shotgun (WGS) entry which is preliminary data.</text>
</comment>
<feature type="domain" description="Methyltransferase small" evidence="1">
    <location>
        <begin position="93"/>
        <end position="146"/>
    </location>
</feature>
<dbReference type="InterPro" id="IPR050320">
    <property type="entry name" value="N5-glutamine_MTase"/>
</dbReference>
<dbReference type="GO" id="GO:0032259">
    <property type="term" value="P:methylation"/>
    <property type="evidence" value="ECO:0007669"/>
    <property type="project" value="UniProtKB-KW"/>
</dbReference>
<keyword evidence="2" id="KW-0808">Transferase</keyword>
<dbReference type="SUPFAM" id="SSF53335">
    <property type="entry name" value="S-adenosyl-L-methionine-dependent methyltransferases"/>
    <property type="match status" value="1"/>
</dbReference>
<dbReference type="InterPro" id="IPR029063">
    <property type="entry name" value="SAM-dependent_MTases_sf"/>
</dbReference>
<dbReference type="EMBL" id="JASCTH010000003">
    <property type="protein sequence ID" value="MDI6098272.1"/>
    <property type="molecule type" value="Genomic_DNA"/>
</dbReference>
<dbReference type="RefSeq" id="WP_282757831.1">
    <property type="nucleotide sequence ID" value="NZ_JASCTH010000003.1"/>
</dbReference>
<proteinExistence type="predicted"/>
<dbReference type="GO" id="GO:0008168">
    <property type="term" value="F:methyltransferase activity"/>
    <property type="evidence" value="ECO:0007669"/>
    <property type="project" value="UniProtKB-KW"/>
</dbReference>
<dbReference type="Pfam" id="PF05175">
    <property type="entry name" value="MTS"/>
    <property type="match status" value="1"/>
</dbReference>
<dbReference type="InterPro" id="IPR007848">
    <property type="entry name" value="Small_mtfrase_dom"/>
</dbReference>
<organism evidence="2 3">
    <name type="scientific">Actinoplanes sandaracinus</name>
    <dbReference type="NCBI Taxonomy" id="3045177"/>
    <lineage>
        <taxon>Bacteria</taxon>
        <taxon>Bacillati</taxon>
        <taxon>Actinomycetota</taxon>
        <taxon>Actinomycetes</taxon>
        <taxon>Micromonosporales</taxon>
        <taxon>Micromonosporaceae</taxon>
        <taxon>Actinoplanes</taxon>
    </lineage>
</organism>
<dbReference type="PANTHER" id="PTHR18895:SF74">
    <property type="entry name" value="MTRF1L RELEASE FACTOR GLUTAMINE METHYLTRANSFERASE"/>
    <property type="match status" value="1"/>
</dbReference>
<keyword evidence="3" id="KW-1185">Reference proteome</keyword>
<accession>A0ABT6WEX8</accession>
<dbReference type="CDD" id="cd02440">
    <property type="entry name" value="AdoMet_MTases"/>
    <property type="match status" value="1"/>
</dbReference>
<sequence length="295" mass="30422">MTAGLSTGARDEAIVRLRAAGCVFAEEEAAILGEAADGSDDALAAMVTRRAAGEPVEQVVGYADFGGVRVRLRPGVFVPRVRSELLVRLGAAAIGPGALVVDLCCGSGALGLAVRHRVPGITLHAADLDPVAVTCARENLTADSEAAAARVRTTRTAAIGAAGNQAEGNQAEGNQARVHQGDLFQALPTGLRGRIDLILANVPYVATRHIPFLPAEARDHEPRTALDGGDDGLAVFRAVAAEAPRWLAPGGLLLSEITEAQTATALTIADGNGLTATVVTDDDLDARAILSRRPR</sequence>
<dbReference type="Proteomes" id="UP001241758">
    <property type="component" value="Unassembled WGS sequence"/>
</dbReference>
<protein>
    <submittedName>
        <fullName evidence="2">Methyltransferase</fullName>
    </submittedName>
</protein>
<evidence type="ECO:0000259" key="1">
    <source>
        <dbReference type="Pfam" id="PF05175"/>
    </source>
</evidence>
<name>A0ABT6WEX8_9ACTN</name>
<evidence type="ECO:0000313" key="3">
    <source>
        <dbReference type="Proteomes" id="UP001241758"/>
    </source>
</evidence>